<keyword evidence="1" id="KW-1133">Transmembrane helix</keyword>
<keyword evidence="1" id="KW-0472">Membrane</keyword>
<dbReference type="RefSeq" id="WP_114791630.1">
    <property type="nucleotide sequence ID" value="NZ_CP139960.1"/>
</dbReference>
<dbReference type="EMBL" id="CP139960">
    <property type="protein sequence ID" value="WQD37590.1"/>
    <property type="molecule type" value="Genomic_DNA"/>
</dbReference>
<name>A0ABZ0W642_9BACT</name>
<evidence type="ECO:0008006" key="4">
    <source>
        <dbReference type="Google" id="ProtNLM"/>
    </source>
</evidence>
<evidence type="ECO:0000256" key="1">
    <source>
        <dbReference type="SAM" id="Phobius"/>
    </source>
</evidence>
<sequence>MIPHPSATGTSHLKEFQQKEIRGLKRLRNFLAGIFVLIPLGLFTYMVYAVYMNFIERDIRNKTFFEFALPLLGVLLLLFLVFLPIILFTSYRVNRFIQLLFELDAGHLLLYQQYTKAVPRLSANIAPYLFAENDIIIPKLLKINRVPYSGIMEISYKRFKSGRSYGITITLETYHHQKHHISFFLDEKLRFFLDVIAQKHLHIPVIRTK</sequence>
<feature type="transmembrane region" description="Helical" evidence="1">
    <location>
        <begin position="71"/>
        <end position="91"/>
    </location>
</feature>
<feature type="transmembrane region" description="Helical" evidence="1">
    <location>
        <begin position="30"/>
        <end position="51"/>
    </location>
</feature>
<organism evidence="2 3">
    <name type="scientific">Niabella yanshanensis</name>
    <dbReference type="NCBI Taxonomy" id="577386"/>
    <lineage>
        <taxon>Bacteria</taxon>
        <taxon>Pseudomonadati</taxon>
        <taxon>Bacteroidota</taxon>
        <taxon>Chitinophagia</taxon>
        <taxon>Chitinophagales</taxon>
        <taxon>Chitinophagaceae</taxon>
        <taxon>Niabella</taxon>
    </lineage>
</organism>
<proteinExistence type="predicted"/>
<keyword evidence="1" id="KW-0812">Transmembrane</keyword>
<dbReference type="Proteomes" id="UP001325680">
    <property type="component" value="Chromosome"/>
</dbReference>
<keyword evidence="3" id="KW-1185">Reference proteome</keyword>
<reference evidence="2 3" key="1">
    <citation type="submission" date="2023-12" db="EMBL/GenBank/DDBJ databases">
        <title>Genome sequencing and assembly of bacterial species from a model synthetic community.</title>
        <authorList>
            <person name="Hogle S.L."/>
        </authorList>
    </citation>
    <scope>NUCLEOTIDE SEQUENCE [LARGE SCALE GENOMIC DNA]</scope>
    <source>
        <strain evidence="2 3">HAMBI_3031</strain>
    </source>
</reference>
<evidence type="ECO:0000313" key="2">
    <source>
        <dbReference type="EMBL" id="WQD37590.1"/>
    </source>
</evidence>
<accession>A0ABZ0W642</accession>
<evidence type="ECO:0000313" key="3">
    <source>
        <dbReference type="Proteomes" id="UP001325680"/>
    </source>
</evidence>
<gene>
    <name evidence="2" type="ORF">U0035_18110</name>
</gene>
<protein>
    <recommendedName>
        <fullName evidence="4">Bacterial Pleckstrin homology domain-containing protein</fullName>
    </recommendedName>
</protein>